<dbReference type="SUPFAM" id="SSF54211">
    <property type="entry name" value="Ribosomal protein S5 domain 2-like"/>
    <property type="match status" value="1"/>
</dbReference>
<dbReference type="GO" id="GO:0006515">
    <property type="term" value="P:protein quality control for misfolded or incompletely synthesized proteins"/>
    <property type="evidence" value="ECO:0007669"/>
    <property type="project" value="UniProtKB-UniRule"/>
</dbReference>
<name>A0A0C3A3U8_9AGAM</name>
<feature type="compositionally biased region" description="Basic and acidic residues" evidence="13">
    <location>
        <begin position="806"/>
        <end position="816"/>
    </location>
</feature>
<feature type="active site" evidence="11 12">
    <location>
        <position position="966"/>
    </location>
</feature>
<keyword evidence="17" id="KW-1185">Reference proteome</keyword>
<feature type="region of interest" description="Disordered" evidence="13">
    <location>
        <begin position="781"/>
        <end position="836"/>
    </location>
</feature>
<dbReference type="SMART" id="SM00382">
    <property type="entry name" value="AAA"/>
    <property type="match status" value="1"/>
</dbReference>
<dbReference type="GO" id="GO:0007005">
    <property type="term" value="P:mitochondrion organization"/>
    <property type="evidence" value="ECO:0007669"/>
    <property type="project" value="TreeGrafter"/>
</dbReference>
<dbReference type="NCBIfam" id="TIGR00763">
    <property type="entry name" value="lon"/>
    <property type="match status" value="1"/>
</dbReference>
<keyword evidence="5 11" id="KW-0720">Serine protease</keyword>
<dbReference type="InterPro" id="IPR008269">
    <property type="entry name" value="Lon_proteolytic"/>
</dbReference>
<gene>
    <name evidence="11" type="primary">PIM1</name>
    <name evidence="16" type="ORF">SCLCIDRAFT_1217706</name>
</gene>
<dbReference type="PROSITE" id="PS51786">
    <property type="entry name" value="LON_PROTEOLYTIC"/>
    <property type="match status" value="1"/>
</dbReference>
<dbReference type="PROSITE" id="PS51787">
    <property type="entry name" value="LON_N"/>
    <property type="match status" value="1"/>
</dbReference>
<dbReference type="HAMAP" id="MF_03120">
    <property type="entry name" value="lonm_euk"/>
    <property type="match status" value="1"/>
</dbReference>
<dbReference type="InterPro" id="IPR027503">
    <property type="entry name" value="Lonm_euk"/>
</dbReference>
<dbReference type="FunFam" id="3.30.230.10:FF:000019">
    <property type="entry name" value="Lon protease homolog 2, peroxisomal"/>
    <property type="match status" value="1"/>
</dbReference>
<feature type="region of interest" description="Disordered" evidence="13">
    <location>
        <begin position="54"/>
        <end position="146"/>
    </location>
</feature>
<evidence type="ECO:0000256" key="8">
    <source>
        <dbReference type="ARBA" id="ARBA00023125"/>
    </source>
</evidence>
<dbReference type="FunFam" id="2.30.130.40:FF:000010">
    <property type="entry name" value="Lon protease homolog, mitochondrial"/>
    <property type="match status" value="1"/>
</dbReference>
<evidence type="ECO:0000256" key="12">
    <source>
        <dbReference type="PROSITE-ProRule" id="PRU01122"/>
    </source>
</evidence>
<dbReference type="FunCoup" id="A0A0C3A3U8">
    <property type="interactions" value="273"/>
</dbReference>
<dbReference type="EMBL" id="KN822074">
    <property type="protein sequence ID" value="KIM59362.1"/>
    <property type="molecule type" value="Genomic_DNA"/>
</dbReference>
<feature type="domain" description="Lon N-terminal" evidence="15">
    <location>
        <begin position="156"/>
        <end position="415"/>
    </location>
</feature>
<dbReference type="Pfam" id="PF22667">
    <property type="entry name" value="Lon_lid"/>
    <property type="match status" value="1"/>
</dbReference>
<dbReference type="SMART" id="SM00464">
    <property type="entry name" value="LON"/>
    <property type="match status" value="1"/>
</dbReference>
<dbReference type="InterPro" id="IPR014721">
    <property type="entry name" value="Ribsml_uS5_D2-typ_fold_subgr"/>
</dbReference>
<keyword evidence="8 11" id="KW-0238">DNA-binding</keyword>
<evidence type="ECO:0000256" key="11">
    <source>
        <dbReference type="HAMAP-Rule" id="MF_03120"/>
    </source>
</evidence>
<dbReference type="Gene3D" id="1.20.58.1480">
    <property type="match status" value="1"/>
</dbReference>
<feature type="domain" description="Lon proteolytic" evidence="14">
    <location>
        <begin position="874"/>
        <end position="1061"/>
    </location>
</feature>
<dbReference type="Gene3D" id="3.30.230.10">
    <property type="match status" value="1"/>
</dbReference>
<feature type="compositionally biased region" description="Low complexity" evidence="13">
    <location>
        <begin position="106"/>
        <end position="121"/>
    </location>
</feature>
<reference evidence="16 17" key="1">
    <citation type="submission" date="2014-04" db="EMBL/GenBank/DDBJ databases">
        <authorList>
            <consortium name="DOE Joint Genome Institute"/>
            <person name="Kuo A."/>
            <person name="Kohler A."/>
            <person name="Nagy L.G."/>
            <person name="Floudas D."/>
            <person name="Copeland A."/>
            <person name="Barry K.W."/>
            <person name="Cichocki N."/>
            <person name="Veneault-Fourrey C."/>
            <person name="LaButti K."/>
            <person name="Lindquist E.A."/>
            <person name="Lipzen A."/>
            <person name="Lundell T."/>
            <person name="Morin E."/>
            <person name="Murat C."/>
            <person name="Sun H."/>
            <person name="Tunlid A."/>
            <person name="Henrissat B."/>
            <person name="Grigoriev I.V."/>
            <person name="Hibbett D.S."/>
            <person name="Martin F."/>
            <person name="Nordberg H.P."/>
            <person name="Cantor M.N."/>
            <person name="Hua S.X."/>
        </authorList>
    </citation>
    <scope>NUCLEOTIDE SEQUENCE [LARGE SCALE GENOMIC DNA]</scope>
    <source>
        <strain evidence="16 17">Foug A</strain>
    </source>
</reference>
<dbReference type="GO" id="GO:0043565">
    <property type="term" value="F:sequence-specific DNA binding"/>
    <property type="evidence" value="ECO:0007669"/>
    <property type="project" value="UniProtKB-UniRule"/>
</dbReference>
<dbReference type="CDD" id="cd19500">
    <property type="entry name" value="RecA-like_Lon"/>
    <property type="match status" value="1"/>
</dbReference>
<keyword evidence="6 11" id="KW-0067">ATP-binding</keyword>
<evidence type="ECO:0000256" key="1">
    <source>
        <dbReference type="ARBA" id="ARBA00004305"/>
    </source>
</evidence>
<reference evidence="17" key="2">
    <citation type="submission" date="2015-01" db="EMBL/GenBank/DDBJ databases">
        <title>Evolutionary Origins and Diversification of the Mycorrhizal Mutualists.</title>
        <authorList>
            <consortium name="DOE Joint Genome Institute"/>
            <consortium name="Mycorrhizal Genomics Consortium"/>
            <person name="Kohler A."/>
            <person name="Kuo A."/>
            <person name="Nagy L.G."/>
            <person name="Floudas D."/>
            <person name="Copeland A."/>
            <person name="Barry K.W."/>
            <person name="Cichocki N."/>
            <person name="Veneault-Fourrey C."/>
            <person name="LaButti K."/>
            <person name="Lindquist E.A."/>
            <person name="Lipzen A."/>
            <person name="Lundell T."/>
            <person name="Morin E."/>
            <person name="Murat C."/>
            <person name="Riley R."/>
            <person name="Ohm R."/>
            <person name="Sun H."/>
            <person name="Tunlid A."/>
            <person name="Henrissat B."/>
            <person name="Grigoriev I.V."/>
            <person name="Hibbett D.S."/>
            <person name="Martin F."/>
        </authorList>
    </citation>
    <scope>NUCLEOTIDE SEQUENCE [LARGE SCALE GENOMIC DNA]</scope>
    <source>
        <strain evidence="17">Foug A</strain>
    </source>
</reference>
<evidence type="ECO:0000256" key="9">
    <source>
        <dbReference type="ARBA" id="ARBA00023128"/>
    </source>
</evidence>
<accession>A0A0C3A3U8</accession>
<dbReference type="FunFam" id="3.40.50.300:FF:000021">
    <property type="entry name" value="Lon protease homolog"/>
    <property type="match status" value="1"/>
</dbReference>
<proteinExistence type="inferred from homology"/>
<dbReference type="Pfam" id="PF00004">
    <property type="entry name" value="AAA"/>
    <property type="match status" value="1"/>
</dbReference>
<feature type="binding site" evidence="11">
    <location>
        <begin position="568"/>
        <end position="575"/>
    </location>
    <ligand>
        <name>ATP</name>
        <dbReference type="ChEBI" id="CHEBI:30616"/>
    </ligand>
</feature>
<dbReference type="InterPro" id="IPR003111">
    <property type="entry name" value="Lon_prtase_N"/>
</dbReference>
<evidence type="ECO:0000313" key="17">
    <source>
        <dbReference type="Proteomes" id="UP000053989"/>
    </source>
</evidence>
<dbReference type="GO" id="GO:0016887">
    <property type="term" value="F:ATP hydrolysis activity"/>
    <property type="evidence" value="ECO:0007669"/>
    <property type="project" value="UniProtKB-UniRule"/>
</dbReference>
<comment type="function">
    <text evidence="11">ATP-dependent serine protease that mediates the selective degradation of misfolded, unassembled or oxidatively damaged polypeptides as well as certain short-lived regulatory proteins in the mitochondrial matrix. May also have a chaperone function in the assembly of inner membrane protein complexes. Participates in the regulation of mitochondrial gene expression and in the maintenance of the integrity of the mitochondrial genome. Binds to mitochondrial DNA in a site-specific manner.</text>
</comment>
<evidence type="ECO:0000256" key="7">
    <source>
        <dbReference type="ARBA" id="ARBA00022946"/>
    </source>
</evidence>
<dbReference type="GO" id="GO:0005524">
    <property type="term" value="F:ATP binding"/>
    <property type="evidence" value="ECO:0007669"/>
    <property type="project" value="UniProtKB-UniRule"/>
</dbReference>
<dbReference type="InterPro" id="IPR015947">
    <property type="entry name" value="PUA-like_sf"/>
</dbReference>
<evidence type="ECO:0000313" key="16">
    <source>
        <dbReference type="EMBL" id="KIM59362.1"/>
    </source>
</evidence>
<comment type="subunit">
    <text evidence="11">Homohexamer or homoheptamer. Organized in a ring with a central cavity.</text>
</comment>
<evidence type="ECO:0000256" key="5">
    <source>
        <dbReference type="ARBA" id="ARBA00022825"/>
    </source>
</evidence>
<feature type="compositionally biased region" description="Low complexity" evidence="13">
    <location>
        <begin position="783"/>
        <end position="803"/>
    </location>
</feature>
<dbReference type="GO" id="GO:0005759">
    <property type="term" value="C:mitochondrial matrix"/>
    <property type="evidence" value="ECO:0007669"/>
    <property type="project" value="UniProtKB-SubCell"/>
</dbReference>
<sequence length="1074" mass="116778">MVLSHGFRAGAASCARQRALKITSAAHATPPRFSIPFGSLIARSLVCQRSFSTSKPFSARSSPLLYHPRRSNKSDDLADHTEGEEAAEDQGKRDEAKLEGSEDEGPSGSSAQSAPPSSSSDGDGGDGSEPPLPTPLRTPSPSSIAKQSVPEVYPRVLALPIARRPLFPGFYKAVVIRNPSVVAAIKEMMKRGQPYLGAFLLKDENTDSDVITDINSVHQVGVFAQITSIFAANTGSGEDKDEGLTAVLYPHRRIKMTDLIKAGEQLSTVQVPLDEAQTPSPPPSPDPGTSESDIAKIPPGPVQTSFLHKHAISIVQVENLATQPYNKDDQYIRAFMSEIVSVFKDIAQLNPLFRDQITNFSINQVASNVFDEPDKLADFAAAVSSGEVGELQDVLESLVVEDRLRKALLVIKKELINAQLQSKLSRDVDTKIAKRQREYYLMEQLKGIKKELGMESDGKDKLIEKFKERAASLKMPDTVRKVFDEELNKLMGLEPAASEANVTRNYLEWLTQIPWGQHSPENYSIAHAQSVLDEDHYGLKDVKDRILEFLAVGKLRGTVEGKIICLVGPPGVGKTSIGKSIARALNRQFFRFSVGGLTDVAEIKGHRRTYVGALPGKIIQALKRVGTENPLVLIDEVDKIGRGINGDPASALLEMLDPEQNNAFLDHYMDVPVDLSRVLFVCTANNLDTIPAPLLDRMEVLEVSGYVSEEKSVIADKYLGPQAKEASGLKNADVLLDPSAVDVLIKYYCRESGVRNLKKHIDKIYRKAALKIILDHGEEVFPEPESTPASASSRASSPESATTVESQEHPANEPKEAAAALSSGKESADTKIVTTQEPKPLRVPEHINVRITPENLKDYVGPPLYHKDRMYIVPPPPGVSTGLGYLGNGSGAVMPVEATSMPGKGGLQLTGKLGEVIRESAQIALSWVKAHAYDLGITKSADEQFLTDRDIHVHMPEGSIGKEGPSAGTAIVSAFVSLFTKTRVNPDIAMTGEISLVGQVLPVGGLKEKILAAHRAGITTIIAPAGNRADIEENVPESVKTGIRFVYVEDVREVLHEVFRDEPIAERWKDTLTI</sequence>
<dbReference type="AlphaFoldDB" id="A0A0C3A3U8"/>
<dbReference type="PANTHER" id="PTHR43718:SF2">
    <property type="entry name" value="LON PROTEASE HOMOLOG, MITOCHONDRIAL"/>
    <property type="match status" value="1"/>
</dbReference>
<dbReference type="InterPro" id="IPR003959">
    <property type="entry name" value="ATPase_AAA_core"/>
</dbReference>
<evidence type="ECO:0000259" key="14">
    <source>
        <dbReference type="PROSITE" id="PS51786"/>
    </source>
</evidence>
<dbReference type="Proteomes" id="UP000053989">
    <property type="component" value="Unassembled WGS sequence"/>
</dbReference>
<feature type="region of interest" description="Disordered" evidence="13">
    <location>
        <begin position="274"/>
        <end position="299"/>
    </location>
</feature>
<protein>
    <recommendedName>
        <fullName evidence="11">Lon protease homolog, mitochondrial</fullName>
        <ecNumber evidence="11">3.4.21.53</ecNumber>
    </recommendedName>
</protein>
<dbReference type="GO" id="GO:0070407">
    <property type="term" value="P:oxidation-dependent protein catabolic process"/>
    <property type="evidence" value="ECO:0007669"/>
    <property type="project" value="UniProtKB-UniRule"/>
</dbReference>
<feature type="active site" evidence="11 12">
    <location>
        <position position="1009"/>
    </location>
</feature>
<dbReference type="InterPro" id="IPR054594">
    <property type="entry name" value="Lon_lid"/>
</dbReference>
<dbReference type="InterPro" id="IPR004815">
    <property type="entry name" value="Lon_bac/euk-typ"/>
</dbReference>
<evidence type="ECO:0000256" key="6">
    <source>
        <dbReference type="ARBA" id="ARBA00022840"/>
    </source>
</evidence>
<evidence type="ECO:0000259" key="15">
    <source>
        <dbReference type="PROSITE" id="PS51787"/>
    </source>
</evidence>
<dbReference type="SUPFAM" id="SSF88697">
    <property type="entry name" value="PUA domain-like"/>
    <property type="match status" value="2"/>
</dbReference>
<keyword evidence="9 11" id="KW-0496">Mitochondrion</keyword>
<dbReference type="InterPro" id="IPR003593">
    <property type="entry name" value="AAA+_ATPase"/>
</dbReference>
<organism evidence="16 17">
    <name type="scientific">Scleroderma citrinum Foug A</name>
    <dbReference type="NCBI Taxonomy" id="1036808"/>
    <lineage>
        <taxon>Eukaryota</taxon>
        <taxon>Fungi</taxon>
        <taxon>Dikarya</taxon>
        <taxon>Basidiomycota</taxon>
        <taxon>Agaricomycotina</taxon>
        <taxon>Agaricomycetes</taxon>
        <taxon>Agaricomycetidae</taxon>
        <taxon>Boletales</taxon>
        <taxon>Sclerodermatineae</taxon>
        <taxon>Sclerodermataceae</taxon>
        <taxon>Scleroderma</taxon>
    </lineage>
</organism>
<dbReference type="InterPro" id="IPR020568">
    <property type="entry name" value="Ribosomal_Su5_D2-typ_SF"/>
</dbReference>
<dbReference type="SUPFAM" id="SSF52540">
    <property type="entry name" value="P-loop containing nucleoside triphosphate hydrolases"/>
    <property type="match status" value="1"/>
</dbReference>
<dbReference type="Pfam" id="PF02190">
    <property type="entry name" value="LON_substr_bdg"/>
    <property type="match status" value="1"/>
</dbReference>
<evidence type="ECO:0000256" key="4">
    <source>
        <dbReference type="ARBA" id="ARBA00022801"/>
    </source>
</evidence>
<comment type="catalytic activity">
    <reaction evidence="10 11">
        <text>Hydrolysis of proteins in presence of ATP.</text>
        <dbReference type="EC" id="3.4.21.53"/>
    </reaction>
</comment>
<feature type="compositionally biased region" description="Basic and acidic residues" evidence="13">
    <location>
        <begin position="72"/>
        <end position="100"/>
    </location>
</feature>
<dbReference type="InParanoid" id="A0A0C3A3U8"/>
<dbReference type="Gene3D" id="1.10.8.60">
    <property type="match status" value="1"/>
</dbReference>
<dbReference type="STRING" id="1036808.A0A0C3A3U8"/>
<dbReference type="GO" id="GO:0003697">
    <property type="term" value="F:single-stranded DNA binding"/>
    <property type="evidence" value="ECO:0007669"/>
    <property type="project" value="TreeGrafter"/>
</dbReference>
<comment type="similarity">
    <text evidence="11 12">Belongs to the peptidase S16 family.</text>
</comment>
<dbReference type="Gene3D" id="1.20.5.5270">
    <property type="match status" value="1"/>
</dbReference>
<dbReference type="GO" id="GO:0051131">
    <property type="term" value="P:chaperone-mediated protein complex assembly"/>
    <property type="evidence" value="ECO:0007669"/>
    <property type="project" value="UniProtKB-UniRule"/>
</dbReference>
<dbReference type="InterPro" id="IPR046336">
    <property type="entry name" value="Lon_prtase_N_sf"/>
</dbReference>
<dbReference type="Gene3D" id="2.30.130.40">
    <property type="entry name" value="LON domain-like"/>
    <property type="match status" value="1"/>
</dbReference>
<dbReference type="InterPro" id="IPR027417">
    <property type="entry name" value="P-loop_NTPase"/>
</dbReference>
<comment type="subcellular location">
    <subcellularLocation>
        <location evidence="1 11">Mitochondrion matrix</location>
    </subcellularLocation>
</comment>
<evidence type="ECO:0000256" key="13">
    <source>
        <dbReference type="SAM" id="MobiDB-lite"/>
    </source>
</evidence>
<dbReference type="Gene3D" id="3.40.50.300">
    <property type="entry name" value="P-loop containing nucleotide triphosphate hydrolases"/>
    <property type="match status" value="1"/>
</dbReference>
<dbReference type="OrthoDB" id="2411602at2759"/>
<dbReference type="HOGENOM" id="CLU_004109_1_0_1"/>
<dbReference type="GO" id="GO:0004252">
    <property type="term" value="F:serine-type endopeptidase activity"/>
    <property type="evidence" value="ECO:0007669"/>
    <property type="project" value="UniProtKB-UniRule"/>
</dbReference>
<evidence type="ECO:0000256" key="10">
    <source>
        <dbReference type="ARBA" id="ARBA00050665"/>
    </source>
</evidence>
<dbReference type="PANTHER" id="PTHR43718">
    <property type="entry name" value="LON PROTEASE"/>
    <property type="match status" value="1"/>
</dbReference>
<dbReference type="InterPro" id="IPR027065">
    <property type="entry name" value="Lon_Prtase"/>
</dbReference>
<keyword evidence="3 11" id="KW-0547">Nucleotide-binding</keyword>
<evidence type="ECO:0000256" key="2">
    <source>
        <dbReference type="ARBA" id="ARBA00022670"/>
    </source>
</evidence>
<dbReference type="GO" id="GO:0034599">
    <property type="term" value="P:cellular response to oxidative stress"/>
    <property type="evidence" value="ECO:0007669"/>
    <property type="project" value="UniProtKB-UniRule"/>
</dbReference>
<dbReference type="PRINTS" id="PR00830">
    <property type="entry name" value="ENDOLAPTASE"/>
</dbReference>
<keyword evidence="2 11" id="KW-0645">Protease</keyword>
<dbReference type="GO" id="GO:0004176">
    <property type="term" value="F:ATP-dependent peptidase activity"/>
    <property type="evidence" value="ECO:0007669"/>
    <property type="project" value="UniProtKB-UniRule"/>
</dbReference>
<keyword evidence="7" id="KW-0809">Transit peptide</keyword>
<dbReference type="EC" id="3.4.21.53" evidence="11"/>
<keyword evidence="4 11" id="KW-0378">Hydrolase</keyword>
<evidence type="ECO:0000256" key="3">
    <source>
        <dbReference type="ARBA" id="ARBA00022741"/>
    </source>
</evidence>
<dbReference type="Pfam" id="PF05362">
    <property type="entry name" value="Lon_C"/>
    <property type="match status" value="1"/>
</dbReference>
<dbReference type="FunFam" id="1.10.8.60:FF:000184">
    <property type="entry name" value="Lon protease homolog, mitochondrial"/>
    <property type="match status" value="1"/>
</dbReference>
<dbReference type="FunFam" id="1.20.58.1480:FF:000002">
    <property type="entry name" value="Lon protease homolog, mitochondrial"/>
    <property type="match status" value="1"/>
</dbReference>
<dbReference type="FunFam" id="1.20.5.5270:FF:000001">
    <property type="entry name" value="Lon protease homolog, mitochondrial"/>
    <property type="match status" value="1"/>
</dbReference>